<organism evidence="6 7">
    <name type="scientific">Paralysiella testudinis</name>
    <dbReference type="NCBI Taxonomy" id="2809020"/>
    <lineage>
        <taxon>Bacteria</taxon>
        <taxon>Pseudomonadati</taxon>
        <taxon>Pseudomonadota</taxon>
        <taxon>Betaproteobacteria</taxon>
        <taxon>Neisseriales</taxon>
        <taxon>Neisseriaceae</taxon>
        <taxon>Paralysiella</taxon>
    </lineage>
</organism>
<dbReference type="Pfam" id="PF01553">
    <property type="entry name" value="Acyltransferase"/>
    <property type="match status" value="1"/>
</dbReference>
<evidence type="ECO:0000313" key="6">
    <source>
        <dbReference type="EMBL" id="QRQ81429.1"/>
    </source>
</evidence>
<dbReference type="RefSeq" id="WP_230338723.1">
    <property type="nucleotide sequence ID" value="NZ_CP069798.1"/>
</dbReference>
<dbReference type="KEGG" id="ptes:JQU52_12040"/>
<keyword evidence="3 6" id="KW-0012">Acyltransferase</keyword>
<dbReference type="PANTHER" id="PTHR10434">
    <property type="entry name" value="1-ACYL-SN-GLYCEROL-3-PHOSPHATE ACYLTRANSFERASE"/>
    <property type="match status" value="1"/>
</dbReference>
<comment type="pathway">
    <text evidence="1">Lipid metabolism.</text>
</comment>
<proteinExistence type="predicted"/>
<dbReference type="SUPFAM" id="SSF69593">
    <property type="entry name" value="Glycerol-3-phosphate (1)-acyltransferase"/>
    <property type="match status" value="1"/>
</dbReference>
<evidence type="ECO:0000256" key="4">
    <source>
        <dbReference type="SAM" id="MobiDB-lite"/>
    </source>
</evidence>
<reference evidence="6" key="1">
    <citation type="submission" date="2021-02" db="EMBL/GenBank/DDBJ databases">
        <title>Neisseriaceae sp. 26B isolated from the cloaca of a Common Toad-headed Turtle (Mesoclemmys nasuta).</title>
        <authorList>
            <person name="Spergser J."/>
            <person name="Busse H.-J."/>
        </authorList>
    </citation>
    <scope>NUCLEOTIDE SEQUENCE</scope>
    <source>
        <strain evidence="6">26B</strain>
    </source>
</reference>
<dbReference type="InterPro" id="IPR002123">
    <property type="entry name" value="Plipid/glycerol_acylTrfase"/>
</dbReference>
<dbReference type="PANTHER" id="PTHR10434:SF9">
    <property type="entry name" value="PHOSPHOLIPID_GLYCEROL ACYLTRANSFERASE DOMAIN-CONTAINING PROTEIN"/>
    <property type="match status" value="1"/>
</dbReference>
<keyword evidence="7" id="KW-1185">Reference proteome</keyword>
<evidence type="ECO:0000256" key="3">
    <source>
        <dbReference type="ARBA" id="ARBA00023315"/>
    </source>
</evidence>
<gene>
    <name evidence="6" type="ORF">JQU52_12040</name>
</gene>
<accession>A0A892ZKL2</accession>
<dbReference type="AlphaFoldDB" id="A0A892ZKL2"/>
<evidence type="ECO:0000313" key="7">
    <source>
        <dbReference type="Proteomes" id="UP000653156"/>
    </source>
</evidence>
<sequence length="215" mass="23496">MSLHYRHLLGRHTPARANRFTAALGGLALKILGWRIIGTLPDTPKLLVVGAPHTSNYDGVVALPAVLALDLKVSLMAKHSLFRGPLGPVMRWFGLIPVERHAAGGAVEAAIDQFAQHPQLWLGVAPEGTRSGVAQWKTGFHRIALAAQVPILPVAWDYAEKAIVLGEPFMPGTDLEADLARLYAFYRNKQPRRPERLSAPLRQNNTAEASDITKQ</sequence>
<evidence type="ECO:0000259" key="5">
    <source>
        <dbReference type="SMART" id="SM00563"/>
    </source>
</evidence>
<dbReference type="GO" id="GO:0006654">
    <property type="term" value="P:phosphatidic acid biosynthetic process"/>
    <property type="evidence" value="ECO:0007669"/>
    <property type="project" value="TreeGrafter"/>
</dbReference>
<keyword evidence="2" id="KW-0808">Transferase</keyword>
<evidence type="ECO:0000256" key="2">
    <source>
        <dbReference type="ARBA" id="ARBA00022679"/>
    </source>
</evidence>
<dbReference type="CDD" id="cd07988">
    <property type="entry name" value="LPLAT_ABO13168-like"/>
    <property type="match status" value="1"/>
</dbReference>
<dbReference type="EMBL" id="CP069798">
    <property type="protein sequence ID" value="QRQ81429.1"/>
    <property type="molecule type" value="Genomic_DNA"/>
</dbReference>
<evidence type="ECO:0000256" key="1">
    <source>
        <dbReference type="ARBA" id="ARBA00005189"/>
    </source>
</evidence>
<feature type="domain" description="Phospholipid/glycerol acyltransferase" evidence="5">
    <location>
        <begin position="47"/>
        <end position="159"/>
    </location>
</feature>
<dbReference type="SMART" id="SM00563">
    <property type="entry name" value="PlsC"/>
    <property type="match status" value="1"/>
</dbReference>
<feature type="region of interest" description="Disordered" evidence="4">
    <location>
        <begin position="194"/>
        <end position="215"/>
    </location>
</feature>
<dbReference type="Proteomes" id="UP000653156">
    <property type="component" value="Chromosome"/>
</dbReference>
<dbReference type="GO" id="GO:0003841">
    <property type="term" value="F:1-acylglycerol-3-phosphate O-acyltransferase activity"/>
    <property type="evidence" value="ECO:0007669"/>
    <property type="project" value="TreeGrafter"/>
</dbReference>
<protein>
    <submittedName>
        <fullName evidence="6">Lysophospholipid acyltransferase family protein</fullName>
    </submittedName>
</protein>
<name>A0A892ZKL2_9NEIS</name>